<proteinExistence type="predicted"/>
<evidence type="ECO:0000256" key="2">
    <source>
        <dbReference type="SAM" id="SignalP"/>
    </source>
</evidence>
<reference evidence="3 4" key="1">
    <citation type="submission" date="2019-01" db="EMBL/GenBank/DDBJ databases">
        <title>Genome sequencing of strain DFW100M-13.</title>
        <authorList>
            <person name="Heo J."/>
            <person name="Kim S.-J."/>
            <person name="Kim J.-S."/>
            <person name="Hong S.-B."/>
            <person name="Kwon S.-W."/>
        </authorList>
    </citation>
    <scope>NUCLEOTIDE SEQUENCE [LARGE SCALE GENOMIC DNA]</scope>
    <source>
        <strain evidence="3 4">DFW100M-13</strain>
    </source>
</reference>
<keyword evidence="2" id="KW-0732">Signal</keyword>
<dbReference type="Proteomes" id="UP000293995">
    <property type="component" value="Chromosome"/>
</dbReference>
<feature type="region of interest" description="Disordered" evidence="1">
    <location>
        <begin position="181"/>
        <end position="229"/>
    </location>
</feature>
<feature type="region of interest" description="Disordered" evidence="1">
    <location>
        <begin position="75"/>
        <end position="113"/>
    </location>
</feature>
<feature type="compositionally biased region" description="Polar residues" evidence="1">
    <location>
        <begin position="214"/>
        <end position="229"/>
    </location>
</feature>
<protein>
    <submittedName>
        <fullName evidence="3">Uncharacterized protein</fullName>
    </submittedName>
</protein>
<evidence type="ECO:0000256" key="1">
    <source>
        <dbReference type="SAM" id="MobiDB-lite"/>
    </source>
</evidence>
<evidence type="ECO:0000313" key="3">
    <source>
        <dbReference type="EMBL" id="QAY60940.1"/>
    </source>
</evidence>
<dbReference type="RefSeq" id="WP_129391385.1">
    <property type="nucleotide sequence ID" value="NZ_CP035494.1"/>
</dbReference>
<dbReference type="AlphaFoldDB" id="A0A4P6EF15"/>
<feature type="chain" id="PRO_5020182588" evidence="2">
    <location>
        <begin position="35"/>
        <end position="229"/>
    </location>
</feature>
<feature type="signal peptide" evidence="2">
    <location>
        <begin position="1"/>
        <end position="34"/>
    </location>
</feature>
<keyword evidence="4" id="KW-1185">Reference proteome</keyword>
<accession>A0A4P6EF15</accession>
<feature type="compositionally biased region" description="Polar residues" evidence="1">
    <location>
        <begin position="81"/>
        <end position="99"/>
    </location>
</feature>
<name>A0A4P6EF15_9MICO</name>
<dbReference type="KEGG" id="mprt:ET475_13710"/>
<dbReference type="EMBL" id="CP035494">
    <property type="protein sequence ID" value="QAY60940.1"/>
    <property type="molecule type" value="Genomic_DNA"/>
</dbReference>
<organism evidence="3 4">
    <name type="scientific">Microbacterium protaetiae</name>
    <dbReference type="NCBI Taxonomy" id="2509458"/>
    <lineage>
        <taxon>Bacteria</taxon>
        <taxon>Bacillati</taxon>
        <taxon>Actinomycetota</taxon>
        <taxon>Actinomycetes</taxon>
        <taxon>Micrococcales</taxon>
        <taxon>Microbacteriaceae</taxon>
        <taxon>Microbacterium</taxon>
    </lineage>
</organism>
<feature type="region of interest" description="Disordered" evidence="1">
    <location>
        <begin position="142"/>
        <end position="165"/>
    </location>
</feature>
<gene>
    <name evidence="3" type="ORF">ET475_13710</name>
</gene>
<feature type="compositionally biased region" description="Polar residues" evidence="1">
    <location>
        <begin position="189"/>
        <end position="207"/>
    </location>
</feature>
<sequence>MDARAALLVGTGTAVAAAVAMTCGFALTSASALADKAGSPVADAVIIVHGHPDATAAPAPAATAPETVAAPAPKDIAAPPVTTQPRSEQTSTTKTQAPDTRSDAKKADTAQNDAKAADAAKAAAASKAAAQAKAEAAAKKSEAAKQTAAGRETAHTGGKVSDATAARIRDRLEQLAKKWQERLGEHSRYTNNVTKNSVDSTEWNSGSGHPRLRSGSQKGQSHSSPDSGD</sequence>
<evidence type="ECO:0000313" key="4">
    <source>
        <dbReference type="Proteomes" id="UP000293995"/>
    </source>
</evidence>